<accession>A0ABR2JEF3</accession>
<protein>
    <recommendedName>
        <fullName evidence="1">Cathepsin propeptide inhibitor domain-containing protein</fullName>
    </recommendedName>
</protein>
<feature type="domain" description="Cathepsin propeptide inhibitor" evidence="1">
    <location>
        <begin position="1"/>
        <end position="52"/>
    </location>
</feature>
<dbReference type="SMART" id="SM00848">
    <property type="entry name" value="Inhibitor_I29"/>
    <property type="match status" value="1"/>
</dbReference>
<dbReference type="Gene3D" id="1.10.287.2250">
    <property type="match status" value="1"/>
</dbReference>
<evidence type="ECO:0000313" key="3">
    <source>
        <dbReference type="Proteomes" id="UP001470230"/>
    </source>
</evidence>
<dbReference type="Proteomes" id="UP001470230">
    <property type="component" value="Unassembled WGS sequence"/>
</dbReference>
<dbReference type="Pfam" id="PF08246">
    <property type="entry name" value="Inhibitor_I29"/>
    <property type="match status" value="1"/>
</dbReference>
<evidence type="ECO:0000313" key="2">
    <source>
        <dbReference type="EMBL" id="KAK8875512.1"/>
    </source>
</evidence>
<name>A0ABR2JEF3_9EUKA</name>
<sequence>MRANNQYFTGDDYYLRFGIYLSNLRMVKEHNKANKIFRVELNQFASYTSTEYKALLGFKTNINRKHAIKSI</sequence>
<gene>
    <name evidence="2" type="ORF">M9Y10_005678</name>
</gene>
<dbReference type="EMBL" id="JAPFFF010000012">
    <property type="protein sequence ID" value="KAK8875512.1"/>
    <property type="molecule type" value="Genomic_DNA"/>
</dbReference>
<dbReference type="SUPFAM" id="SSF54001">
    <property type="entry name" value="Cysteine proteinases"/>
    <property type="match status" value="1"/>
</dbReference>
<organism evidence="2 3">
    <name type="scientific">Tritrichomonas musculus</name>
    <dbReference type="NCBI Taxonomy" id="1915356"/>
    <lineage>
        <taxon>Eukaryota</taxon>
        <taxon>Metamonada</taxon>
        <taxon>Parabasalia</taxon>
        <taxon>Tritrichomonadida</taxon>
        <taxon>Tritrichomonadidae</taxon>
        <taxon>Tritrichomonas</taxon>
    </lineage>
</organism>
<reference evidence="2 3" key="1">
    <citation type="submission" date="2024-04" db="EMBL/GenBank/DDBJ databases">
        <title>Tritrichomonas musculus Genome.</title>
        <authorList>
            <person name="Alves-Ferreira E."/>
            <person name="Grigg M."/>
            <person name="Lorenzi H."/>
            <person name="Galac M."/>
        </authorList>
    </citation>
    <scope>NUCLEOTIDE SEQUENCE [LARGE SCALE GENOMIC DNA]</scope>
    <source>
        <strain evidence="2 3">EAF2021</strain>
    </source>
</reference>
<evidence type="ECO:0000259" key="1">
    <source>
        <dbReference type="SMART" id="SM00848"/>
    </source>
</evidence>
<keyword evidence="3" id="KW-1185">Reference proteome</keyword>
<proteinExistence type="predicted"/>
<comment type="caution">
    <text evidence="2">The sequence shown here is derived from an EMBL/GenBank/DDBJ whole genome shotgun (WGS) entry which is preliminary data.</text>
</comment>
<dbReference type="InterPro" id="IPR038765">
    <property type="entry name" value="Papain-like_cys_pep_sf"/>
</dbReference>
<dbReference type="InterPro" id="IPR013201">
    <property type="entry name" value="Prot_inhib_I29"/>
</dbReference>